<reference evidence="2" key="1">
    <citation type="submission" date="2015-07" db="EMBL/GenBank/DDBJ databases">
        <authorList>
            <person name="Urmite Genomes"/>
        </authorList>
    </citation>
    <scope>NUCLEOTIDE SEQUENCE [LARGE SCALE GENOMIC DNA]</scope>
    <source>
        <strain evidence="2">type strain: ATCC 49404</strain>
    </source>
</reference>
<dbReference type="AlphaFoldDB" id="A0A0H5RSS0"/>
<protein>
    <submittedName>
        <fullName evidence="1">Uncharacterized protein</fullName>
    </submittedName>
</protein>
<proteinExistence type="predicted"/>
<evidence type="ECO:0000313" key="2">
    <source>
        <dbReference type="Proteomes" id="UP000199147"/>
    </source>
</evidence>
<name>A0A0H5RSS0_9MYCO</name>
<keyword evidence="2" id="KW-1185">Reference proteome</keyword>
<accession>A0A0H5RSS0</accession>
<organism evidence="1 2">
    <name type="scientific">Mycolicibacterium neworleansense</name>
    <dbReference type="NCBI Taxonomy" id="146018"/>
    <lineage>
        <taxon>Bacteria</taxon>
        <taxon>Bacillati</taxon>
        <taxon>Actinomycetota</taxon>
        <taxon>Actinomycetes</taxon>
        <taxon>Mycobacteriales</taxon>
        <taxon>Mycobacteriaceae</taxon>
        <taxon>Mycolicibacterium</taxon>
    </lineage>
</organism>
<dbReference type="RefSeq" id="WP_159402857.1">
    <property type="nucleotide sequence ID" value="NZ_CWKH01000002.1"/>
</dbReference>
<dbReference type="STRING" id="146018.BN2156_04114"/>
<dbReference type="Pfam" id="PF20375">
    <property type="entry name" value="DUF6670"/>
    <property type="match status" value="1"/>
</dbReference>
<dbReference type="EMBL" id="CWKH01000002">
    <property type="protein sequence ID" value="CRZ17230.1"/>
    <property type="molecule type" value="Genomic_DNA"/>
</dbReference>
<dbReference type="Proteomes" id="UP000199147">
    <property type="component" value="Unassembled WGS sequence"/>
</dbReference>
<sequence>MNVPKPPNVATRLVLAATRGTVLGYAKRGAGLSTRAFDSSYSLSPLPGHRFYGWTHYGVMIPKVAAPHQYLSVMVMAGMPGQRAFDVDDVVTTTPRDTATVSISTAAAAYYGTASMRDDCIFDPGAEELHFGAELAIGGRYPEFNVEIDIPGLTAQLRFTLAERATWFVQGRPYDHLSLLGQYTGWIQTSDARVDVSGVGNIEYARCVGPYALRNRLLPWRYKAPVDFFTYHVIELSADAQLLFCRVGMLGDRIGDLVQLRTLSGDGDWRVNEIATARTFYDVLEYQGTPSTDSTGNHEMLLPHRFRLGVRDRVEVIGTTDTPARFGVGRGYIAGYRANIEIDGRRINTRGYSEFVDVTKEATNRLTQ</sequence>
<dbReference type="OrthoDB" id="6672593at2"/>
<gene>
    <name evidence="1" type="ORF">BN2156_04114</name>
</gene>
<evidence type="ECO:0000313" key="1">
    <source>
        <dbReference type="EMBL" id="CRZ17230.1"/>
    </source>
</evidence>
<dbReference type="InterPro" id="IPR046611">
    <property type="entry name" value="DUF6670"/>
</dbReference>